<sequence>MGQRKKRGQAGNAVQYITRNQTLKKLQLRLSEFRRLCILKGIHPREPKKKTQGQNKTYYHIKDINFLAHEPLLNKLRDAIAFERKIKRARAKKNKDLAERLQAIRPSYRLDHLVKERYPSFVDAVRDLDDPLTMVHLFATLPAEKLHGIPSKIVHTSRRLALEWQAWVVRTNALRRTFVSVKGFYFQAEVVGQPVTWLVPHALSQVLPTDVDYRVMLTFLEFYQTLLQFVNFKLYNTLGVCYPPVVDSRLDEAAAGLASIMQDLAKGAASQQKLIDAAAAVGRPAEHAEVSERQLNSLPAKLKQIQGEADNGAQPANGAAAADAELAEDEENEAAEEADEEDEDLSDDEELGSISSGEESDSSELDEEEEADGEEGAGARAAPGAPEAVAGTVEPMEASSRAAQDVAGEGEVPQDAAAENGGVSTPAAAGGAAAVGADDEASLCGALFRGLVFFLGREVPREALLLVIRSFGGTVGWDGEGSPILESDESITHQVVDRPTQGHLFLSRQYVQPQWVLDSANFRVLADAELYAPGKHPPPHLSPFVSYDEDGYVPEYAKAMLKLQEVANAARKRAAGMLEASTFMEVEAPPEAAAALSAEDAARQAEQQYAAELQKELAGGADANEMAADERPEAPQQTDKGARKREAVDAAEEGPTEDDMAATMLPRKQRNLYASIQKQNKAKRARVQELERRRAALAED</sequence>
<dbReference type="SMART" id="SM00292">
    <property type="entry name" value="BRCT"/>
    <property type="match status" value="1"/>
</dbReference>
<evidence type="ECO:0000256" key="1">
    <source>
        <dbReference type="ARBA" id="ARBA00022517"/>
    </source>
</evidence>
<dbReference type="Proteomes" id="UP001497392">
    <property type="component" value="Unassembled WGS sequence"/>
</dbReference>
<feature type="compositionally biased region" description="Low complexity" evidence="5">
    <location>
        <begin position="309"/>
        <end position="324"/>
    </location>
</feature>
<feature type="compositionally biased region" description="Acidic residues" evidence="5">
    <location>
        <begin position="325"/>
        <end position="351"/>
    </location>
</feature>
<evidence type="ECO:0000256" key="3">
    <source>
        <dbReference type="ARBA" id="ARBA00023242"/>
    </source>
</evidence>
<comment type="subcellular location">
    <subcellularLocation>
        <location evidence="4">Nucleus</location>
        <location evidence="4">Nucleolus</location>
    </subcellularLocation>
    <subcellularLocation>
        <location evidence="4">Nucleus</location>
        <location evidence="4">Nucleoplasm</location>
    </subcellularLocation>
</comment>
<name>A0ABP1G5M0_9CHLO</name>
<feature type="region of interest" description="Disordered" evidence="5">
    <location>
        <begin position="309"/>
        <end position="429"/>
    </location>
</feature>
<keyword evidence="4" id="KW-0175">Coiled coil</keyword>
<dbReference type="HAMAP" id="MF_03028">
    <property type="entry name" value="Pescadillo"/>
    <property type="match status" value="1"/>
</dbReference>
<gene>
    <name evidence="7" type="primary">g9983</name>
    <name evidence="7" type="ORF">VP750_LOCUS8983</name>
</gene>
<accession>A0ABP1G5M0</accession>
<reference evidence="7 8" key="1">
    <citation type="submission" date="2024-06" db="EMBL/GenBank/DDBJ databases">
        <authorList>
            <person name="Kraege A."/>
            <person name="Thomma B."/>
        </authorList>
    </citation>
    <scope>NUCLEOTIDE SEQUENCE [LARGE SCALE GENOMIC DNA]</scope>
</reference>
<dbReference type="InterPro" id="IPR001357">
    <property type="entry name" value="BRCT_dom"/>
</dbReference>
<dbReference type="Pfam" id="PF06732">
    <property type="entry name" value="Pescadillo_N"/>
    <property type="match status" value="1"/>
</dbReference>
<keyword evidence="2 4" id="KW-0698">rRNA processing</keyword>
<evidence type="ECO:0000313" key="7">
    <source>
        <dbReference type="EMBL" id="CAL5227077.1"/>
    </source>
</evidence>
<feature type="compositionally biased region" description="Acidic residues" evidence="5">
    <location>
        <begin position="358"/>
        <end position="375"/>
    </location>
</feature>
<dbReference type="InterPro" id="IPR010613">
    <property type="entry name" value="PES"/>
</dbReference>
<dbReference type="PANTHER" id="PTHR12221">
    <property type="entry name" value="PESCADILLO - RELATED"/>
    <property type="match status" value="1"/>
</dbReference>
<comment type="caution">
    <text evidence="7">The sequence shown here is derived from an EMBL/GenBank/DDBJ whole genome shotgun (WGS) entry which is preliminary data.</text>
</comment>
<feature type="domain" description="BRCT" evidence="6">
    <location>
        <begin position="447"/>
        <end position="533"/>
    </location>
</feature>
<evidence type="ECO:0000313" key="8">
    <source>
        <dbReference type="Proteomes" id="UP001497392"/>
    </source>
</evidence>
<organism evidence="7 8">
    <name type="scientific">Coccomyxa viridis</name>
    <dbReference type="NCBI Taxonomy" id="1274662"/>
    <lineage>
        <taxon>Eukaryota</taxon>
        <taxon>Viridiplantae</taxon>
        <taxon>Chlorophyta</taxon>
        <taxon>core chlorophytes</taxon>
        <taxon>Trebouxiophyceae</taxon>
        <taxon>Trebouxiophyceae incertae sedis</taxon>
        <taxon>Coccomyxaceae</taxon>
        <taxon>Coccomyxa</taxon>
    </lineage>
</organism>
<dbReference type="CDD" id="cd17709">
    <property type="entry name" value="BRCT_pescadillo_like"/>
    <property type="match status" value="1"/>
</dbReference>
<evidence type="ECO:0000256" key="4">
    <source>
        <dbReference type="HAMAP-Rule" id="MF_03028"/>
    </source>
</evidence>
<feature type="compositionally biased region" description="Low complexity" evidence="5">
    <location>
        <begin position="378"/>
        <end position="391"/>
    </location>
</feature>
<keyword evidence="8" id="KW-1185">Reference proteome</keyword>
<dbReference type="Gene3D" id="3.40.50.10190">
    <property type="entry name" value="BRCT domain"/>
    <property type="match status" value="1"/>
</dbReference>
<dbReference type="EMBL" id="CAXHTA020000017">
    <property type="protein sequence ID" value="CAL5227077.1"/>
    <property type="molecule type" value="Genomic_DNA"/>
</dbReference>
<comment type="similarity">
    <text evidence="4">Belongs to the pescadillo family.</text>
</comment>
<dbReference type="SUPFAM" id="SSF52113">
    <property type="entry name" value="BRCT domain"/>
    <property type="match status" value="1"/>
</dbReference>
<feature type="coiled-coil region" evidence="4">
    <location>
        <begin position="673"/>
        <end position="700"/>
    </location>
</feature>
<dbReference type="PROSITE" id="PS50172">
    <property type="entry name" value="BRCT"/>
    <property type="match status" value="1"/>
</dbReference>
<dbReference type="PANTHER" id="PTHR12221:SF6">
    <property type="entry name" value="PESCADILLO HOMOLOG"/>
    <property type="match status" value="1"/>
</dbReference>
<comment type="function">
    <text evidence="4">Required for maturation of ribosomal RNAs and formation of the large ribosomal subunit.</text>
</comment>
<evidence type="ECO:0000256" key="2">
    <source>
        <dbReference type="ARBA" id="ARBA00022552"/>
    </source>
</evidence>
<protein>
    <recommendedName>
        <fullName evidence="4">Pescadillo homolog</fullName>
    </recommendedName>
</protein>
<proteinExistence type="inferred from homology"/>
<keyword evidence="1 4" id="KW-0690">Ribosome biogenesis</keyword>
<keyword evidence="3 4" id="KW-0539">Nucleus</keyword>
<feature type="region of interest" description="Disordered" evidence="5">
    <location>
        <begin position="625"/>
        <end position="671"/>
    </location>
</feature>
<dbReference type="InterPro" id="IPR036420">
    <property type="entry name" value="BRCT_dom_sf"/>
</dbReference>
<evidence type="ECO:0000256" key="5">
    <source>
        <dbReference type="SAM" id="MobiDB-lite"/>
    </source>
</evidence>
<evidence type="ECO:0000259" key="6">
    <source>
        <dbReference type="PROSITE" id="PS50172"/>
    </source>
</evidence>
<feature type="compositionally biased region" description="Acidic residues" evidence="5">
    <location>
        <begin position="649"/>
        <end position="660"/>
    </location>
</feature>